<dbReference type="EMBL" id="CM020620">
    <property type="protein sequence ID" value="KAK1866982.1"/>
    <property type="molecule type" value="Genomic_DNA"/>
</dbReference>
<protein>
    <submittedName>
        <fullName evidence="1">Uncharacterized protein</fullName>
    </submittedName>
</protein>
<gene>
    <name evidence="1" type="ORF">I4F81_009494</name>
</gene>
<dbReference type="Proteomes" id="UP000798662">
    <property type="component" value="Chromosome 3"/>
</dbReference>
<proteinExistence type="predicted"/>
<sequence length="338" mass="38697">MMRSVTRTAAVAAAVAVLTGTATAADDAVEASAKQYGRNCYQQKYKCGLDYDKCSYQYGVCVQYGCNKEVSFSCPYKAKEKYDCNKTYDEQYKVKERRSYQDTQWVKGGCEKDGKVKYDCNKTYNESCKKQREVTYKCTKTQTVNCKKERDATCTRRVNKQCYGSPKTESYPCSKVYKKEVYCSNGSSYGYDGKKCYENISYQSTCTKQVGGGSYDCSYDEAYKCKKSYDAKCEKRFDALCKRTETYDAQCSVTKWVKGGCEKDGKVKYDCNVTTTKYYDEEVTKTRSVTKWIPGGCERTVTKANTCKRQEWDSKCCAKKEDKKSCPDKYCYKTVCSY</sequence>
<evidence type="ECO:0000313" key="2">
    <source>
        <dbReference type="Proteomes" id="UP000798662"/>
    </source>
</evidence>
<comment type="caution">
    <text evidence="1">The sequence shown here is derived from an EMBL/GenBank/DDBJ whole genome shotgun (WGS) entry which is preliminary data.</text>
</comment>
<keyword evidence="2" id="KW-1185">Reference proteome</keyword>
<reference evidence="1" key="1">
    <citation type="submission" date="2019-11" db="EMBL/GenBank/DDBJ databases">
        <title>Nori genome reveals adaptations in red seaweeds to the harsh intertidal environment.</title>
        <authorList>
            <person name="Wang D."/>
            <person name="Mao Y."/>
        </authorList>
    </citation>
    <scope>NUCLEOTIDE SEQUENCE</scope>
    <source>
        <tissue evidence="1">Gametophyte</tissue>
    </source>
</reference>
<accession>A0ACC3CB11</accession>
<name>A0ACC3CB11_PYRYE</name>
<organism evidence="1 2">
    <name type="scientific">Pyropia yezoensis</name>
    <name type="common">Susabi-nori</name>
    <name type="synonym">Porphyra yezoensis</name>
    <dbReference type="NCBI Taxonomy" id="2788"/>
    <lineage>
        <taxon>Eukaryota</taxon>
        <taxon>Rhodophyta</taxon>
        <taxon>Bangiophyceae</taxon>
        <taxon>Bangiales</taxon>
        <taxon>Bangiaceae</taxon>
        <taxon>Pyropia</taxon>
    </lineage>
</organism>
<evidence type="ECO:0000313" key="1">
    <source>
        <dbReference type="EMBL" id="KAK1866982.1"/>
    </source>
</evidence>